<feature type="transmembrane region" description="Helical" evidence="9">
    <location>
        <begin position="112"/>
        <end position="130"/>
    </location>
</feature>
<keyword evidence="7 9" id="KW-0472">Membrane</keyword>
<keyword evidence="3" id="KW-1003">Cell membrane</keyword>
<keyword evidence="4" id="KW-0997">Cell inner membrane</keyword>
<protein>
    <submittedName>
        <fullName evidence="10">ABC transporter permease</fullName>
    </submittedName>
</protein>
<keyword evidence="2" id="KW-0813">Transport</keyword>
<feature type="transmembrane region" description="Helical" evidence="9">
    <location>
        <begin position="257"/>
        <end position="276"/>
    </location>
</feature>
<feature type="transmembrane region" description="Helical" evidence="9">
    <location>
        <begin position="282"/>
        <end position="302"/>
    </location>
</feature>
<keyword evidence="11" id="KW-1185">Reference proteome</keyword>
<gene>
    <name evidence="10" type="ORF">ACFQGU_15485</name>
</gene>
<feature type="transmembrane region" description="Helical" evidence="9">
    <location>
        <begin position="83"/>
        <end position="105"/>
    </location>
</feature>
<dbReference type="Proteomes" id="UP001596138">
    <property type="component" value="Unassembled WGS sequence"/>
</dbReference>
<evidence type="ECO:0000256" key="3">
    <source>
        <dbReference type="ARBA" id="ARBA00022475"/>
    </source>
</evidence>
<evidence type="ECO:0000313" key="11">
    <source>
        <dbReference type="Proteomes" id="UP001596138"/>
    </source>
</evidence>
<evidence type="ECO:0000256" key="4">
    <source>
        <dbReference type="ARBA" id="ARBA00022519"/>
    </source>
</evidence>
<dbReference type="Pfam" id="PF02653">
    <property type="entry name" value="BPD_transp_2"/>
    <property type="match status" value="1"/>
</dbReference>
<dbReference type="RefSeq" id="WP_386768432.1">
    <property type="nucleotide sequence ID" value="NZ_JBHSTI010000009.1"/>
</dbReference>
<dbReference type="PANTHER" id="PTHR32196">
    <property type="entry name" value="ABC TRANSPORTER PERMEASE PROTEIN YPHD-RELATED-RELATED"/>
    <property type="match status" value="1"/>
</dbReference>
<feature type="transmembrane region" description="Helical" evidence="9">
    <location>
        <begin position="232"/>
        <end position="250"/>
    </location>
</feature>
<feature type="transmembrane region" description="Helical" evidence="9">
    <location>
        <begin position="201"/>
        <end position="220"/>
    </location>
</feature>
<evidence type="ECO:0000256" key="8">
    <source>
        <dbReference type="SAM" id="MobiDB-lite"/>
    </source>
</evidence>
<reference evidence="11" key="1">
    <citation type="journal article" date="2019" name="Int. J. Syst. Evol. Microbiol.">
        <title>The Global Catalogue of Microorganisms (GCM) 10K type strain sequencing project: providing services to taxonomists for standard genome sequencing and annotation.</title>
        <authorList>
            <consortium name="The Broad Institute Genomics Platform"/>
            <consortium name="The Broad Institute Genome Sequencing Center for Infectious Disease"/>
            <person name="Wu L."/>
            <person name="Ma J."/>
        </authorList>
    </citation>
    <scope>NUCLEOTIDE SEQUENCE [LARGE SCALE GENOMIC DNA]</scope>
    <source>
        <strain evidence="11">CGMCC 4.7317</strain>
    </source>
</reference>
<comment type="subcellular location">
    <subcellularLocation>
        <location evidence="1">Cell membrane</location>
        <topology evidence="1">Multi-pass membrane protein</topology>
    </subcellularLocation>
</comment>
<evidence type="ECO:0000256" key="5">
    <source>
        <dbReference type="ARBA" id="ARBA00022692"/>
    </source>
</evidence>
<comment type="caution">
    <text evidence="10">The sequence shown here is derived from an EMBL/GenBank/DDBJ whole genome shotgun (WGS) entry which is preliminary data.</text>
</comment>
<evidence type="ECO:0000256" key="6">
    <source>
        <dbReference type="ARBA" id="ARBA00022989"/>
    </source>
</evidence>
<proteinExistence type="predicted"/>
<keyword evidence="5 9" id="KW-0812">Transmembrane</keyword>
<dbReference type="EMBL" id="JBHSTI010000009">
    <property type="protein sequence ID" value="MFC6239281.1"/>
    <property type="molecule type" value="Genomic_DNA"/>
</dbReference>
<dbReference type="PANTHER" id="PTHR32196:SF21">
    <property type="entry name" value="ABC TRANSPORTER PERMEASE PROTEIN YPHD-RELATED"/>
    <property type="match status" value="1"/>
</dbReference>
<sequence>MAGLPIFLVLLVTFFMINPETKDLFAAKPNLINILGNQSVTGLIALAMVIPLVSGYFDLSVAAIAGLANVAIASAMVDYKLAPALAILVGLLIGLLAGGVNAFLVAKLRLNGFIATLGTFTLLTGLLQWYTNGTSIFGVPKDFANWGSLAWFGIPRPFYLLIVVALIVWYALMHTPNGRQLEAIGSNESAARLVGISVDRLVALSFLGSALVASVAGALLTSRQGGADPTVASNYLFPALAAVFLGATTIRPGRYNVWGTIIGIFTLAVAINGFTFLGAEAWVTNVFNGAALVFSVAISTLMGRQRERKAKRLLQQSDDDPPPSPATAGSGGQPAEATSSVT</sequence>
<feature type="region of interest" description="Disordered" evidence="8">
    <location>
        <begin position="309"/>
        <end position="342"/>
    </location>
</feature>
<evidence type="ECO:0000256" key="7">
    <source>
        <dbReference type="ARBA" id="ARBA00023136"/>
    </source>
</evidence>
<evidence type="ECO:0000256" key="2">
    <source>
        <dbReference type="ARBA" id="ARBA00022448"/>
    </source>
</evidence>
<evidence type="ECO:0000313" key="10">
    <source>
        <dbReference type="EMBL" id="MFC6239281.1"/>
    </source>
</evidence>
<dbReference type="InterPro" id="IPR001851">
    <property type="entry name" value="ABC_transp_permease"/>
</dbReference>
<evidence type="ECO:0000256" key="1">
    <source>
        <dbReference type="ARBA" id="ARBA00004651"/>
    </source>
</evidence>
<accession>A0ABW1T462</accession>
<organism evidence="10 11">
    <name type="scientific">Longivirga aurantiaca</name>
    <dbReference type="NCBI Taxonomy" id="1837743"/>
    <lineage>
        <taxon>Bacteria</taxon>
        <taxon>Bacillati</taxon>
        <taxon>Actinomycetota</taxon>
        <taxon>Actinomycetes</taxon>
        <taxon>Sporichthyales</taxon>
        <taxon>Sporichthyaceae</taxon>
        <taxon>Longivirga</taxon>
    </lineage>
</organism>
<dbReference type="CDD" id="cd06579">
    <property type="entry name" value="TM_PBP1_transp_AraH_like"/>
    <property type="match status" value="1"/>
</dbReference>
<evidence type="ECO:0000256" key="9">
    <source>
        <dbReference type="SAM" id="Phobius"/>
    </source>
</evidence>
<feature type="transmembrane region" description="Helical" evidence="9">
    <location>
        <begin position="150"/>
        <end position="172"/>
    </location>
</feature>
<name>A0ABW1T462_9ACTN</name>
<keyword evidence="6 9" id="KW-1133">Transmembrane helix</keyword>